<reference evidence="14" key="2">
    <citation type="submission" date="2021-04" db="EMBL/GenBank/DDBJ databases">
        <authorList>
            <person name="Gilroy R."/>
        </authorList>
    </citation>
    <scope>NUCLEOTIDE SEQUENCE</scope>
    <source>
        <strain evidence="14">ChiSjej1B19-5720</strain>
    </source>
</reference>
<feature type="transmembrane region" description="Helical" evidence="13">
    <location>
        <begin position="320"/>
        <end position="347"/>
    </location>
</feature>
<evidence type="ECO:0000256" key="11">
    <source>
        <dbReference type="ARBA" id="ARBA00023136"/>
    </source>
</evidence>
<evidence type="ECO:0000256" key="9">
    <source>
        <dbReference type="ARBA" id="ARBA00022989"/>
    </source>
</evidence>
<keyword evidence="10" id="KW-0406">Ion transport</keyword>
<evidence type="ECO:0000256" key="13">
    <source>
        <dbReference type="SAM" id="Phobius"/>
    </source>
</evidence>
<keyword evidence="9 13" id="KW-1133">Transmembrane helix</keyword>
<evidence type="ECO:0000256" key="8">
    <source>
        <dbReference type="ARBA" id="ARBA00022692"/>
    </source>
</evidence>
<feature type="transmembrane region" description="Helical" evidence="13">
    <location>
        <begin position="359"/>
        <end position="379"/>
    </location>
</feature>
<comment type="caution">
    <text evidence="14">The sequence shown here is derived from an EMBL/GenBank/DDBJ whole genome shotgun (WGS) entry which is preliminary data.</text>
</comment>
<dbReference type="AlphaFoldDB" id="A0A9D2LPN9"/>
<feature type="transmembrane region" description="Helical" evidence="13">
    <location>
        <begin position="99"/>
        <end position="124"/>
    </location>
</feature>
<sequence>MTARVKNMTSGSPGKLILFFAIPLMFGNIFQQLYTMVDTMVVGQVVGVKALAALGAVDWIVWMILGIASGMTQGFSILVSQYYGAQNWEGLKKAVARSYILTAILSAAVLAVSQAAAYPLLLFLNTPADIMGMALSYLRVALCGVPFIAAYNCLASMLRAVGNSKSPLVAMILAALINIGLDLLFVAGFGWGVAGAAAATVIGQTFSAVYCYLVVRKIQILKIKKKDFKGEPGMDKTLLGMGVPVSLQNIIIAVGGLAVQFAINGYGSLVVAGFTATNKMYGILELAGISYGYAITAYVGQNLGAKEIGRIRRGVKSGAVMAVATSLFMSVVMLIAGRFILGLFISGNPAQTEQVLDVAYRYLFILSVCLWILYLLYVFRSAIQGLGNTLLPMLSGVAELFVRVIVVLILPVFMGRDGIYFAEIGAWISAVVILIPGYKIILKKFS</sequence>
<name>A0A9D2LPN9_9FIRM</name>
<dbReference type="Pfam" id="PF01554">
    <property type="entry name" value="MatE"/>
    <property type="match status" value="2"/>
</dbReference>
<proteinExistence type="inferred from homology"/>
<dbReference type="InterPro" id="IPR002528">
    <property type="entry name" value="MATE_fam"/>
</dbReference>
<organism evidence="14 15">
    <name type="scientific">Candidatus Blautia faecavium</name>
    <dbReference type="NCBI Taxonomy" id="2838487"/>
    <lineage>
        <taxon>Bacteria</taxon>
        <taxon>Bacillati</taxon>
        <taxon>Bacillota</taxon>
        <taxon>Clostridia</taxon>
        <taxon>Lachnospirales</taxon>
        <taxon>Lachnospiraceae</taxon>
        <taxon>Blautia</taxon>
    </lineage>
</organism>
<dbReference type="InterPro" id="IPR048279">
    <property type="entry name" value="MdtK-like"/>
</dbReference>
<dbReference type="PANTHER" id="PTHR43298">
    <property type="entry name" value="MULTIDRUG RESISTANCE PROTEIN NORM-RELATED"/>
    <property type="match status" value="1"/>
</dbReference>
<comment type="subcellular location">
    <subcellularLocation>
        <location evidence="2">Cell membrane</location>
        <topology evidence="2">Multi-pass membrane protein</topology>
    </subcellularLocation>
</comment>
<evidence type="ECO:0000313" key="15">
    <source>
        <dbReference type="Proteomes" id="UP000823842"/>
    </source>
</evidence>
<dbReference type="PIRSF" id="PIRSF006603">
    <property type="entry name" value="DinF"/>
    <property type="match status" value="1"/>
</dbReference>
<feature type="transmembrane region" description="Helical" evidence="13">
    <location>
        <begin position="59"/>
        <end position="79"/>
    </location>
</feature>
<dbReference type="PANTHER" id="PTHR43298:SF2">
    <property type="entry name" value="FMN_FAD EXPORTER YEEO-RELATED"/>
    <property type="match status" value="1"/>
</dbReference>
<accession>A0A9D2LPN9</accession>
<evidence type="ECO:0000256" key="1">
    <source>
        <dbReference type="ARBA" id="ARBA00003408"/>
    </source>
</evidence>
<evidence type="ECO:0000256" key="7">
    <source>
        <dbReference type="ARBA" id="ARBA00022475"/>
    </source>
</evidence>
<evidence type="ECO:0000256" key="2">
    <source>
        <dbReference type="ARBA" id="ARBA00004651"/>
    </source>
</evidence>
<gene>
    <name evidence="14" type="ORF">IAA06_00650</name>
</gene>
<feature type="transmembrane region" description="Helical" evidence="13">
    <location>
        <begin position="16"/>
        <end position="34"/>
    </location>
</feature>
<evidence type="ECO:0000256" key="12">
    <source>
        <dbReference type="ARBA" id="ARBA00031636"/>
    </source>
</evidence>
<keyword evidence="7" id="KW-1003">Cell membrane</keyword>
<feature type="transmembrane region" description="Helical" evidence="13">
    <location>
        <begin position="193"/>
        <end position="215"/>
    </location>
</feature>
<evidence type="ECO:0000256" key="5">
    <source>
        <dbReference type="ARBA" id="ARBA00022448"/>
    </source>
</evidence>
<feature type="transmembrane region" description="Helical" evidence="13">
    <location>
        <begin position="167"/>
        <end position="187"/>
    </location>
</feature>
<feature type="transmembrane region" description="Helical" evidence="13">
    <location>
        <begin position="281"/>
        <end position="299"/>
    </location>
</feature>
<dbReference type="Proteomes" id="UP000823842">
    <property type="component" value="Unassembled WGS sequence"/>
</dbReference>
<evidence type="ECO:0000256" key="10">
    <source>
        <dbReference type="ARBA" id="ARBA00023065"/>
    </source>
</evidence>
<dbReference type="InterPro" id="IPR050222">
    <property type="entry name" value="MATE_MdtK"/>
</dbReference>
<dbReference type="GO" id="GO:0006811">
    <property type="term" value="P:monoatomic ion transport"/>
    <property type="evidence" value="ECO:0007669"/>
    <property type="project" value="UniProtKB-KW"/>
</dbReference>
<feature type="transmembrane region" description="Helical" evidence="13">
    <location>
        <begin position="391"/>
        <end position="413"/>
    </location>
</feature>
<evidence type="ECO:0000256" key="6">
    <source>
        <dbReference type="ARBA" id="ARBA00022449"/>
    </source>
</evidence>
<keyword evidence="5" id="KW-0813">Transport</keyword>
<evidence type="ECO:0000313" key="14">
    <source>
        <dbReference type="EMBL" id="HJB27291.1"/>
    </source>
</evidence>
<dbReference type="CDD" id="cd13138">
    <property type="entry name" value="MATE_yoeA_like"/>
    <property type="match status" value="1"/>
</dbReference>
<feature type="transmembrane region" description="Helical" evidence="13">
    <location>
        <begin position="136"/>
        <end position="155"/>
    </location>
</feature>
<keyword evidence="6" id="KW-0050">Antiport</keyword>
<keyword evidence="11 13" id="KW-0472">Membrane</keyword>
<dbReference type="GO" id="GO:0015297">
    <property type="term" value="F:antiporter activity"/>
    <property type="evidence" value="ECO:0007669"/>
    <property type="project" value="UniProtKB-KW"/>
</dbReference>
<dbReference type="GO" id="GO:0005886">
    <property type="term" value="C:plasma membrane"/>
    <property type="evidence" value="ECO:0007669"/>
    <property type="project" value="UniProtKB-SubCell"/>
</dbReference>
<reference evidence="14" key="1">
    <citation type="journal article" date="2021" name="PeerJ">
        <title>Extensive microbial diversity within the chicken gut microbiome revealed by metagenomics and culture.</title>
        <authorList>
            <person name="Gilroy R."/>
            <person name="Ravi A."/>
            <person name="Getino M."/>
            <person name="Pursley I."/>
            <person name="Horton D.L."/>
            <person name="Alikhan N.F."/>
            <person name="Baker D."/>
            <person name="Gharbi K."/>
            <person name="Hall N."/>
            <person name="Watson M."/>
            <person name="Adriaenssens E.M."/>
            <person name="Foster-Nyarko E."/>
            <person name="Jarju S."/>
            <person name="Secka A."/>
            <person name="Antonio M."/>
            <person name="Oren A."/>
            <person name="Chaudhuri R.R."/>
            <person name="La Ragione R."/>
            <person name="Hildebrand F."/>
            <person name="Pallen M.J."/>
        </authorList>
    </citation>
    <scope>NUCLEOTIDE SEQUENCE</scope>
    <source>
        <strain evidence="14">ChiSjej1B19-5720</strain>
    </source>
</reference>
<comment type="function">
    <text evidence="1">Multidrug efflux pump.</text>
</comment>
<comment type="similarity">
    <text evidence="3">Belongs to the multi antimicrobial extrusion (MATE) (TC 2.A.66.1) family.</text>
</comment>
<keyword evidence="8 13" id="KW-0812">Transmembrane</keyword>
<dbReference type="EMBL" id="DWYZ01000018">
    <property type="protein sequence ID" value="HJB27291.1"/>
    <property type="molecule type" value="Genomic_DNA"/>
</dbReference>
<evidence type="ECO:0000256" key="3">
    <source>
        <dbReference type="ARBA" id="ARBA00010199"/>
    </source>
</evidence>
<dbReference type="NCBIfam" id="TIGR00797">
    <property type="entry name" value="matE"/>
    <property type="match status" value="1"/>
</dbReference>
<dbReference type="GO" id="GO:0042910">
    <property type="term" value="F:xenobiotic transmembrane transporter activity"/>
    <property type="evidence" value="ECO:0007669"/>
    <property type="project" value="InterPro"/>
</dbReference>
<feature type="transmembrane region" description="Helical" evidence="13">
    <location>
        <begin position="419"/>
        <end position="441"/>
    </location>
</feature>
<evidence type="ECO:0000256" key="4">
    <source>
        <dbReference type="ARBA" id="ARBA00020268"/>
    </source>
</evidence>
<protein>
    <recommendedName>
        <fullName evidence="4">Probable multidrug resistance protein NorM</fullName>
    </recommendedName>
    <alternativeName>
        <fullName evidence="12">Multidrug-efflux transporter</fullName>
    </alternativeName>
</protein>